<reference evidence="1 2" key="1">
    <citation type="submission" date="2014-12" db="EMBL/GenBank/DDBJ databases">
        <title>Genome sequence of Morococcus cerebrosus.</title>
        <authorList>
            <person name="Shin S.-K."/>
            <person name="Yi H."/>
        </authorList>
    </citation>
    <scope>NUCLEOTIDE SEQUENCE [LARGE SCALE GENOMIC DNA]</scope>
    <source>
        <strain evidence="1 2">CIP 81.93</strain>
    </source>
</reference>
<dbReference type="EMBL" id="JUFZ01000137">
    <property type="protein sequence ID" value="KIC05912.1"/>
    <property type="molecule type" value="Genomic_DNA"/>
</dbReference>
<proteinExistence type="predicted"/>
<protein>
    <submittedName>
        <fullName evidence="1">Uncharacterized protein</fullName>
    </submittedName>
</protein>
<name>A0A0C1GVQ0_9NEIS</name>
<dbReference type="AlphaFoldDB" id="A0A0C1GVQ0"/>
<organism evidence="1 2">
    <name type="scientific">Morococcus cerebrosus</name>
    <dbReference type="NCBI Taxonomy" id="1056807"/>
    <lineage>
        <taxon>Bacteria</taxon>
        <taxon>Pseudomonadati</taxon>
        <taxon>Pseudomonadota</taxon>
        <taxon>Betaproteobacteria</taxon>
        <taxon>Neisseriales</taxon>
        <taxon>Neisseriaceae</taxon>
        <taxon>Morococcus</taxon>
    </lineage>
</organism>
<comment type="caution">
    <text evidence="1">The sequence shown here is derived from an EMBL/GenBank/DDBJ whole genome shotgun (WGS) entry which is preliminary data.</text>
</comment>
<sequence>MRIVAWALPTEKGLVENQKGRLKVGFRRPEVRPKTFAKFPEIP</sequence>
<evidence type="ECO:0000313" key="1">
    <source>
        <dbReference type="EMBL" id="KIC05912.1"/>
    </source>
</evidence>
<dbReference type="Proteomes" id="UP000031390">
    <property type="component" value="Unassembled WGS sequence"/>
</dbReference>
<gene>
    <name evidence="1" type="ORF">MCC93_26210</name>
</gene>
<accession>A0A0C1GVQ0</accession>
<evidence type="ECO:0000313" key="2">
    <source>
        <dbReference type="Proteomes" id="UP000031390"/>
    </source>
</evidence>